<dbReference type="Pfam" id="PF00026">
    <property type="entry name" value="Asp"/>
    <property type="match status" value="1"/>
</dbReference>
<dbReference type="SUPFAM" id="SSF50630">
    <property type="entry name" value="Acid proteases"/>
    <property type="match status" value="1"/>
</dbReference>
<keyword evidence="6" id="KW-1185">Reference proteome</keyword>
<dbReference type="GO" id="GO:0004190">
    <property type="term" value="F:aspartic-type endopeptidase activity"/>
    <property type="evidence" value="ECO:0007669"/>
    <property type="project" value="UniProtKB-KW"/>
</dbReference>
<dbReference type="Gene3D" id="2.40.70.10">
    <property type="entry name" value="Acid Proteases"/>
    <property type="match status" value="2"/>
</dbReference>
<evidence type="ECO:0000259" key="4">
    <source>
        <dbReference type="PROSITE" id="PS51767"/>
    </source>
</evidence>
<dbReference type="PROSITE" id="PS51767">
    <property type="entry name" value="PEPTIDASE_A1"/>
    <property type="match status" value="1"/>
</dbReference>
<protein>
    <recommendedName>
        <fullName evidence="4">Peptidase A1 domain-containing protein</fullName>
    </recommendedName>
</protein>
<dbReference type="Proteomes" id="UP001385951">
    <property type="component" value="Unassembled WGS sequence"/>
</dbReference>
<dbReference type="PROSITE" id="PS00141">
    <property type="entry name" value="ASP_PROTEASE"/>
    <property type="match status" value="2"/>
</dbReference>
<reference evidence="5 6" key="1">
    <citation type="submission" date="2022-09" db="EMBL/GenBank/DDBJ databases">
        <authorList>
            <person name="Palmer J.M."/>
        </authorList>
    </citation>
    <scope>NUCLEOTIDE SEQUENCE [LARGE SCALE GENOMIC DNA]</scope>
    <source>
        <strain evidence="5 6">DSM 7382</strain>
    </source>
</reference>
<dbReference type="GO" id="GO:0006508">
    <property type="term" value="P:proteolysis"/>
    <property type="evidence" value="ECO:0007669"/>
    <property type="project" value="UniProtKB-KW"/>
</dbReference>
<dbReference type="PANTHER" id="PTHR47966:SF65">
    <property type="entry name" value="ASPARTIC-TYPE ENDOPEPTIDASE"/>
    <property type="match status" value="1"/>
</dbReference>
<dbReference type="InterPro" id="IPR001461">
    <property type="entry name" value="Aspartic_peptidase_A1"/>
</dbReference>
<dbReference type="EMBL" id="JASBNA010000058">
    <property type="protein sequence ID" value="KAK7679521.1"/>
    <property type="molecule type" value="Genomic_DNA"/>
</dbReference>
<evidence type="ECO:0000256" key="2">
    <source>
        <dbReference type="ARBA" id="ARBA00022750"/>
    </source>
</evidence>
<evidence type="ECO:0000313" key="5">
    <source>
        <dbReference type="EMBL" id="KAK7679521.1"/>
    </source>
</evidence>
<dbReference type="InterPro" id="IPR033121">
    <property type="entry name" value="PEPTIDASE_A1"/>
</dbReference>
<feature type="domain" description="Peptidase A1" evidence="4">
    <location>
        <begin position="1"/>
        <end position="309"/>
    </location>
</feature>
<dbReference type="PRINTS" id="PR00792">
    <property type="entry name" value="PEPSIN"/>
</dbReference>
<sequence length="469" mass="49873">MITVDVGSQNASFDCIIDSGSADLWIPSDLFCEKESGCTNDGYNPNASTTANATGYNYSIDYVGSKGYTGQIYNDTVNVAGFELKNAQFASVNDGETPQPIAGIGYPGLNNKPPYYKNLPQQMKEQDFIDNFGYGIYLDSLNSSDGLIVFGGVFTEGYTGKYKQLPILDTSSVSSVLSSLYIDFGGANDTEDAWVLQTPIRALFDTGSTALILPTDMHKKVLEILDIQPSDDGDVFDCSKYDQNEAAFKFNFLGVDIDVPFNVISYPTNDTHCHAAVSAIDGDYVILGEFFLRATTLYFDLENQLISIAQAKLNQDHDALIDSVAEVPSGGVYFEKAPHFEKTQVSSAPKGTSITPYSTATGGGGGGFPFSFNFAKEANTSSSSVEAKETGNSVGGIDISKIGGFIPDLGVGLHKRNDSGADTTFSSVMSTSSDAVSHDISSYEAGASSSKGSGIISIVMVLLSAVCLL</sequence>
<accession>A0AAW0FG20</accession>
<evidence type="ECO:0000256" key="3">
    <source>
        <dbReference type="RuleBase" id="RU000454"/>
    </source>
</evidence>
<dbReference type="InterPro" id="IPR001969">
    <property type="entry name" value="Aspartic_peptidase_AS"/>
</dbReference>
<evidence type="ECO:0000256" key="1">
    <source>
        <dbReference type="ARBA" id="ARBA00007447"/>
    </source>
</evidence>
<comment type="similarity">
    <text evidence="1 3">Belongs to the peptidase A1 family.</text>
</comment>
<gene>
    <name evidence="5" type="ORF">QCA50_017422</name>
</gene>
<keyword evidence="2 3" id="KW-0064">Aspartyl protease</keyword>
<proteinExistence type="inferred from homology"/>
<comment type="caution">
    <text evidence="5">The sequence shown here is derived from an EMBL/GenBank/DDBJ whole genome shotgun (WGS) entry which is preliminary data.</text>
</comment>
<dbReference type="PANTHER" id="PTHR47966">
    <property type="entry name" value="BETA-SITE APP-CLEAVING ENZYME, ISOFORM A-RELATED"/>
    <property type="match status" value="1"/>
</dbReference>
<keyword evidence="3" id="KW-0645">Protease</keyword>
<keyword evidence="3" id="KW-0378">Hydrolase</keyword>
<organism evidence="5 6">
    <name type="scientific">Cerrena zonata</name>
    <dbReference type="NCBI Taxonomy" id="2478898"/>
    <lineage>
        <taxon>Eukaryota</taxon>
        <taxon>Fungi</taxon>
        <taxon>Dikarya</taxon>
        <taxon>Basidiomycota</taxon>
        <taxon>Agaricomycotina</taxon>
        <taxon>Agaricomycetes</taxon>
        <taxon>Polyporales</taxon>
        <taxon>Cerrenaceae</taxon>
        <taxon>Cerrena</taxon>
    </lineage>
</organism>
<evidence type="ECO:0000313" key="6">
    <source>
        <dbReference type="Proteomes" id="UP001385951"/>
    </source>
</evidence>
<dbReference type="AlphaFoldDB" id="A0AAW0FG20"/>
<name>A0AAW0FG20_9APHY</name>
<dbReference type="InterPro" id="IPR021109">
    <property type="entry name" value="Peptidase_aspartic_dom_sf"/>
</dbReference>